<evidence type="ECO:0000313" key="5">
    <source>
        <dbReference type="Proteomes" id="UP000284202"/>
    </source>
</evidence>
<dbReference type="Proteomes" id="UP000284202">
    <property type="component" value="Unassembled WGS sequence"/>
</dbReference>
<dbReference type="EMBL" id="QZCG01000002">
    <property type="protein sequence ID" value="RJE88158.1"/>
    <property type="molecule type" value="Genomic_DNA"/>
</dbReference>
<evidence type="ECO:0000256" key="1">
    <source>
        <dbReference type="SAM" id="Coils"/>
    </source>
</evidence>
<evidence type="ECO:0000256" key="3">
    <source>
        <dbReference type="SAM" id="Phobius"/>
    </source>
</evidence>
<feature type="coiled-coil region" evidence="1">
    <location>
        <begin position="43"/>
        <end position="81"/>
    </location>
</feature>
<feature type="region of interest" description="Disordered" evidence="2">
    <location>
        <begin position="93"/>
        <end position="119"/>
    </location>
</feature>
<keyword evidence="3" id="KW-1133">Transmembrane helix</keyword>
<keyword evidence="3" id="KW-0812">Transmembrane</keyword>
<protein>
    <submittedName>
        <fullName evidence="4">Uncharacterized protein</fullName>
    </submittedName>
</protein>
<dbReference type="OrthoDB" id="7630018at2"/>
<dbReference type="RefSeq" id="WP_119746311.1">
    <property type="nucleotide sequence ID" value="NZ_QZCG01000002.1"/>
</dbReference>
<name>A0A418T4K7_9RHOB</name>
<keyword evidence="3" id="KW-0472">Membrane</keyword>
<dbReference type="AlphaFoldDB" id="A0A418T4K7"/>
<evidence type="ECO:0000313" key="4">
    <source>
        <dbReference type="EMBL" id="RJE88158.1"/>
    </source>
</evidence>
<organism evidence="4 5">
    <name type="scientific">Paracoccus onubensis</name>
    <dbReference type="NCBI Taxonomy" id="1675788"/>
    <lineage>
        <taxon>Bacteria</taxon>
        <taxon>Pseudomonadati</taxon>
        <taxon>Pseudomonadota</taxon>
        <taxon>Alphaproteobacteria</taxon>
        <taxon>Rhodobacterales</taxon>
        <taxon>Paracoccaceae</taxon>
        <taxon>Paracoccus</taxon>
    </lineage>
</organism>
<comment type="caution">
    <text evidence="4">The sequence shown here is derived from an EMBL/GenBank/DDBJ whole genome shotgun (WGS) entry which is preliminary data.</text>
</comment>
<gene>
    <name evidence="4" type="ORF">D3P04_04405</name>
</gene>
<evidence type="ECO:0000256" key="2">
    <source>
        <dbReference type="SAM" id="MobiDB-lite"/>
    </source>
</evidence>
<proteinExistence type="predicted"/>
<keyword evidence="1" id="KW-0175">Coiled coil</keyword>
<feature type="transmembrane region" description="Helical" evidence="3">
    <location>
        <begin position="6"/>
        <end position="26"/>
    </location>
</feature>
<keyword evidence="5" id="KW-1185">Reference proteome</keyword>
<sequence>MTMDSILQILLLAVSCGLGMFCILLARRLHRLNNLESGIGGAIAVMTAEVDRLDRAIRKARAEASAASEALAEEIAQARGEREMWDLRQKMDAGFPVGPQNRGPASRRLRKRLPEDANA</sequence>
<accession>A0A418T4K7</accession>
<reference evidence="5" key="1">
    <citation type="submission" date="2018-09" db="EMBL/GenBank/DDBJ databases">
        <title>Acidovorax cavernicola nov. sp. isolated from Gruta de las Maravillas (Aracena, Spain).</title>
        <authorList>
            <person name="Jurado V."/>
            <person name="Gutierrez-Patricio S."/>
            <person name="Gonzalez-Pimentel J.L."/>
            <person name="Miller A.Z."/>
            <person name="Laiz L."/>
            <person name="Saiz-Jimenez C."/>
        </authorList>
    </citation>
    <scope>NUCLEOTIDE SEQUENCE [LARGE SCALE GENOMIC DNA]</scope>
    <source>
        <strain evidence="5">1011MAR3C25</strain>
    </source>
</reference>